<evidence type="ECO:0000313" key="2">
    <source>
        <dbReference type="Proteomes" id="UP001220961"/>
    </source>
</evidence>
<name>A0AAF0E6R7_9BASI</name>
<accession>A0AAF0E6R7</accession>
<dbReference type="AlphaFoldDB" id="A0AAF0E6R7"/>
<proteinExistence type="predicted"/>
<gene>
    <name evidence="1" type="ORF">MCAP1_001544</name>
</gene>
<dbReference type="EMBL" id="CP119910">
    <property type="protein sequence ID" value="WFD19319.1"/>
    <property type="molecule type" value="Genomic_DNA"/>
</dbReference>
<keyword evidence="2" id="KW-1185">Reference proteome</keyword>
<evidence type="ECO:0000313" key="1">
    <source>
        <dbReference type="EMBL" id="WFD19319.1"/>
    </source>
</evidence>
<sequence>MASSNSSQAPVIQSDTVDFIASVPLVSGAVDYALSIVKSHALLQKAYDLGEAVTLKALTIVQPVVSIFSHPLHIFDQTALKILTFVKSKVPYPFEVKWEDLYAQGKAPIEHAQKVANNYRSKSLELYDTHVKGTVQNIYEQTGKAVEQLQQSEHQYLQKASSTISSLHDKFTKVAQENAEKAKSDAADGEKAAQGLVSNVMSEVEGLQKFAKSLPSEAQKRVEPLMELLSKTYKDLSSVAFDSNVGIQERAAKVQSYLGETTVPELQNLVKSGLKTE</sequence>
<protein>
    <submittedName>
        <fullName evidence="1">Uncharacterized protein</fullName>
    </submittedName>
</protein>
<reference evidence="1" key="1">
    <citation type="submission" date="2023-03" db="EMBL/GenBank/DDBJ databases">
        <title>Mating type loci evolution in Malassezia.</title>
        <authorList>
            <person name="Coelho M.A."/>
        </authorList>
    </citation>
    <scope>NUCLEOTIDE SEQUENCE</scope>
    <source>
        <strain evidence="1">CBS 10434</strain>
    </source>
</reference>
<organism evidence="1 2">
    <name type="scientific">Malassezia caprae</name>
    <dbReference type="NCBI Taxonomy" id="1381934"/>
    <lineage>
        <taxon>Eukaryota</taxon>
        <taxon>Fungi</taxon>
        <taxon>Dikarya</taxon>
        <taxon>Basidiomycota</taxon>
        <taxon>Ustilaginomycotina</taxon>
        <taxon>Malasseziomycetes</taxon>
        <taxon>Malasseziales</taxon>
        <taxon>Malasseziaceae</taxon>
        <taxon>Malassezia</taxon>
    </lineage>
</organism>
<dbReference type="Proteomes" id="UP001220961">
    <property type="component" value="Chromosome 3"/>
</dbReference>